<dbReference type="SMART" id="SM00116">
    <property type="entry name" value="CBS"/>
    <property type="match status" value="2"/>
</dbReference>
<dbReference type="PANTHER" id="PTHR43080">
    <property type="entry name" value="CBS DOMAIN-CONTAINING PROTEIN CBSX3, MITOCHONDRIAL"/>
    <property type="match status" value="1"/>
</dbReference>
<evidence type="ECO:0000256" key="2">
    <source>
        <dbReference type="PROSITE-ProRule" id="PRU00703"/>
    </source>
</evidence>
<dbReference type="PANTHER" id="PTHR43080:SF2">
    <property type="entry name" value="CBS DOMAIN-CONTAINING PROTEIN"/>
    <property type="match status" value="1"/>
</dbReference>
<keyword evidence="5" id="KW-1185">Reference proteome</keyword>
<dbReference type="CDD" id="cd04622">
    <property type="entry name" value="CBS_pair_HRP1_like"/>
    <property type="match status" value="1"/>
</dbReference>
<name>A0ABQ0GX04_9HYPH</name>
<accession>A0ABQ0GX04</accession>
<feature type="domain" description="CBS" evidence="3">
    <location>
        <begin position="81"/>
        <end position="137"/>
    </location>
</feature>
<dbReference type="Gene3D" id="3.10.580.10">
    <property type="entry name" value="CBS-domain"/>
    <property type="match status" value="1"/>
</dbReference>
<dbReference type="EMBL" id="BAAFZP010000001">
    <property type="protein sequence ID" value="GAB1581190.1"/>
    <property type="molecule type" value="Genomic_DNA"/>
</dbReference>
<keyword evidence="1 2" id="KW-0129">CBS domain</keyword>
<proteinExistence type="predicted"/>
<evidence type="ECO:0000313" key="4">
    <source>
        <dbReference type="EMBL" id="GAB1581190.1"/>
    </source>
</evidence>
<dbReference type="SUPFAM" id="SSF54631">
    <property type="entry name" value="CBS-domain pair"/>
    <property type="match status" value="1"/>
</dbReference>
<evidence type="ECO:0000313" key="5">
    <source>
        <dbReference type="Proteomes" id="UP001628091"/>
    </source>
</evidence>
<dbReference type="Pfam" id="PF00571">
    <property type="entry name" value="CBS"/>
    <property type="match status" value="2"/>
</dbReference>
<dbReference type="InterPro" id="IPR000644">
    <property type="entry name" value="CBS_dom"/>
</dbReference>
<dbReference type="InterPro" id="IPR046342">
    <property type="entry name" value="CBS_dom_sf"/>
</dbReference>
<sequence length="151" mass="16842">MSHKKRESEMQVQEIMTRGAEVIDPNTTIRDAARRMRADNIGALPVGENDRLIGMVTDRDIAMRAVAEERPAGNTTVREVMSEHVYYCFEDQDVDEVAEYMAEHQVRRLPILNRGKRLVGVVALADIARSGTDAVKTALGGISQPSDQPRH</sequence>
<evidence type="ECO:0000259" key="3">
    <source>
        <dbReference type="PROSITE" id="PS51371"/>
    </source>
</evidence>
<reference evidence="4 5" key="1">
    <citation type="submission" date="2024-10" db="EMBL/GenBank/DDBJ databases">
        <title>Isolation, draft genome sequencing and identification of Phyllobacterium sp. NSA23, isolated from leaf soil.</title>
        <authorList>
            <person name="Akita H."/>
        </authorList>
    </citation>
    <scope>NUCLEOTIDE SEQUENCE [LARGE SCALE GENOMIC DNA]</scope>
    <source>
        <strain evidence="4 5">NSA23</strain>
    </source>
</reference>
<dbReference type="Proteomes" id="UP001628091">
    <property type="component" value="Unassembled WGS sequence"/>
</dbReference>
<dbReference type="PROSITE" id="PS51371">
    <property type="entry name" value="CBS"/>
    <property type="match status" value="2"/>
</dbReference>
<protein>
    <submittedName>
        <fullName evidence="4">CBS domain-containing protein</fullName>
    </submittedName>
</protein>
<dbReference type="InterPro" id="IPR051257">
    <property type="entry name" value="Diverse_CBS-Domain"/>
</dbReference>
<comment type="caution">
    <text evidence="4">The sequence shown here is derived from an EMBL/GenBank/DDBJ whole genome shotgun (WGS) entry which is preliminary data.</text>
</comment>
<organism evidence="4 5">
    <name type="scientific">Phyllobacterium phragmitis</name>
    <dbReference type="NCBI Taxonomy" id="2670329"/>
    <lineage>
        <taxon>Bacteria</taxon>
        <taxon>Pseudomonadati</taxon>
        <taxon>Pseudomonadota</taxon>
        <taxon>Alphaproteobacteria</taxon>
        <taxon>Hyphomicrobiales</taxon>
        <taxon>Phyllobacteriaceae</taxon>
        <taxon>Phyllobacterium</taxon>
    </lineage>
</organism>
<feature type="domain" description="CBS" evidence="3">
    <location>
        <begin position="16"/>
        <end position="72"/>
    </location>
</feature>
<evidence type="ECO:0000256" key="1">
    <source>
        <dbReference type="ARBA" id="ARBA00023122"/>
    </source>
</evidence>
<gene>
    <name evidence="4" type="ORF">PPNSA23_11330</name>
</gene>